<reference evidence="2" key="1">
    <citation type="journal article" date="2020" name="Stud. Mycol.">
        <title>101 Dothideomycetes genomes: a test case for predicting lifestyles and emergence of pathogens.</title>
        <authorList>
            <person name="Haridas S."/>
            <person name="Albert R."/>
            <person name="Binder M."/>
            <person name="Bloem J."/>
            <person name="Labutti K."/>
            <person name="Salamov A."/>
            <person name="Andreopoulos B."/>
            <person name="Baker S."/>
            <person name="Barry K."/>
            <person name="Bills G."/>
            <person name="Bluhm B."/>
            <person name="Cannon C."/>
            <person name="Castanera R."/>
            <person name="Culley D."/>
            <person name="Daum C."/>
            <person name="Ezra D."/>
            <person name="Gonzalez J."/>
            <person name="Henrissat B."/>
            <person name="Kuo A."/>
            <person name="Liang C."/>
            <person name="Lipzen A."/>
            <person name="Lutzoni F."/>
            <person name="Magnuson J."/>
            <person name="Mondo S."/>
            <person name="Nolan M."/>
            <person name="Ohm R."/>
            <person name="Pangilinan J."/>
            <person name="Park H.-J."/>
            <person name="Ramirez L."/>
            <person name="Alfaro M."/>
            <person name="Sun H."/>
            <person name="Tritt A."/>
            <person name="Yoshinaga Y."/>
            <person name="Zwiers L.-H."/>
            <person name="Turgeon B."/>
            <person name="Goodwin S."/>
            <person name="Spatafora J."/>
            <person name="Crous P."/>
            <person name="Grigoriev I."/>
        </authorList>
    </citation>
    <scope>NUCLEOTIDE SEQUENCE</scope>
    <source>
        <strain evidence="2">CBS 122367</strain>
    </source>
</reference>
<gene>
    <name evidence="2" type="ORF">K458DRAFT_399676</name>
</gene>
<evidence type="ECO:0000313" key="3">
    <source>
        <dbReference type="Proteomes" id="UP000799291"/>
    </source>
</evidence>
<name>A0A6G1JJE3_9PLEO</name>
<evidence type="ECO:0000313" key="2">
    <source>
        <dbReference type="EMBL" id="KAF2690341.1"/>
    </source>
</evidence>
<dbReference type="OrthoDB" id="3796778at2759"/>
<dbReference type="Proteomes" id="UP000799291">
    <property type="component" value="Unassembled WGS sequence"/>
</dbReference>
<evidence type="ECO:0000256" key="1">
    <source>
        <dbReference type="SAM" id="MobiDB-lite"/>
    </source>
</evidence>
<feature type="compositionally biased region" description="Basic and acidic residues" evidence="1">
    <location>
        <begin position="32"/>
        <end position="70"/>
    </location>
</feature>
<accession>A0A6G1JJE3</accession>
<protein>
    <submittedName>
        <fullName evidence="2">Uncharacterized protein</fullName>
    </submittedName>
</protein>
<feature type="compositionally biased region" description="Basic and acidic residues" evidence="1">
    <location>
        <begin position="168"/>
        <end position="180"/>
    </location>
</feature>
<dbReference type="EMBL" id="MU005571">
    <property type="protein sequence ID" value="KAF2690341.1"/>
    <property type="molecule type" value="Genomic_DNA"/>
</dbReference>
<feature type="region of interest" description="Disordered" evidence="1">
    <location>
        <begin position="30"/>
        <end position="315"/>
    </location>
</feature>
<feature type="compositionally biased region" description="Basic and acidic residues" evidence="1">
    <location>
        <begin position="81"/>
        <end position="100"/>
    </location>
</feature>
<organism evidence="2 3">
    <name type="scientific">Lentithecium fluviatile CBS 122367</name>
    <dbReference type="NCBI Taxonomy" id="1168545"/>
    <lineage>
        <taxon>Eukaryota</taxon>
        <taxon>Fungi</taxon>
        <taxon>Dikarya</taxon>
        <taxon>Ascomycota</taxon>
        <taxon>Pezizomycotina</taxon>
        <taxon>Dothideomycetes</taxon>
        <taxon>Pleosporomycetidae</taxon>
        <taxon>Pleosporales</taxon>
        <taxon>Massarineae</taxon>
        <taxon>Lentitheciaceae</taxon>
        <taxon>Lentithecium</taxon>
    </lineage>
</organism>
<proteinExistence type="predicted"/>
<feature type="compositionally biased region" description="Basic and acidic residues" evidence="1">
    <location>
        <begin position="189"/>
        <end position="220"/>
    </location>
</feature>
<feature type="region of interest" description="Disordered" evidence="1">
    <location>
        <begin position="400"/>
        <end position="434"/>
    </location>
</feature>
<sequence>MSRELLQLAEERARQKEGIYEQQQVAQILEQEGERQKRAEQERRAEEERLRLADQESQRQAEEERHRQTEQELFEADDTEETRTTKEPELTSAQRDRERPATLSKPSGVGTRREKNKPPRGIGATRRENNRKRATQIDLGESIEPRSDLQEIGEQQQTQLAIQDEPEREMLAKERQKQAEAEMQQQAEEAERQRQAEEAERQRQAEEAERQRQAEEERKSLTKKRLRVAEQESEKEDDIQDKRTIKRQKYLAKAQPDREKQLRKKPRPPRGIGATRRENKRITQIDLGKAIEPTTGRQAEKDQVELDAADSSQQKDAQRVPITFKIYAEGIWRVERIIPVDRSNPLEVNEIERQAIRHITKYDGIQIYDTNLRKLDPRTCFEDVTADGTNTILLIPESEKDAIEFPDNEPQAGSAAGQPKPASNFQRKKGRLEF</sequence>
<keyword evidence="3" id="KW-1185">Reference proteome</keyword>
<dbReference type="AlphaFoldDB" id="A0A6G1JJE3"/>